<accession>A0A1D8D6Q4</accession>
<keyword evidence="5" id="KW-0496">Mitochondrion</keyword>
<dbReference type="SUPFAM" id="SSF143243">
    <property type="entry name" value="Nqo5-like"/>
    <property type="match status" value="1"/>
</dbReference>
<protein>
    <submittedName>
        <fullName evidence="5">Nad9</fullName>
    </submittedName>
</protein>
<keyword evidence="3" id="KW-0520">NAD</keyword>
<dbReference type="AlphaFoldDB" id="A0A1D8D6Q4"/>
<dbReference type="HAMAP" id="MF_01357">
    <property type="entry name" value="NDH1_NuoC"/>
    <property type="match status" value="1"/>
</dbReference>
<evidence type="ECO:0000256" key="2">
    <source>
        <dbReference type="ARBA" id="ARBA00022448"/>
    </source>
</evidence>
<evidence type="ECO:0000313" key="5">
    <source>
        <dbReference type="EMBL" id="AOS85713.1"/>
    </source>
</evidence>
<organism evidence="5">
    <name type="scientific">Acanthamoeba castellanii</name>
    <name type="common">Amoeba</name>
    <dbReference type="NCBI Taxonomy" id="5755"/>
    <lineage>
        <taxon>Eukaryota</taxon>
        <taxon>Amoebozoa</taxon>
        <taxon>Discosea</taxon>
        <taxon>Longamoebia</taxon>
        <taxon>Centramoebida</taxon>
        <taxon>Acanthamoebidae</taxon>
        <taxon>Acanthamoeba</taxon>
    </lineage>
</organism>
<evidence type="ECO:0000256" key="1">
    <source>
        <dbReference type="ARBA" id="ARBA00007569"/>
    </source>
</evidence>
<dbReference type="NCBIfam" id="TIGR01961">
    <property type="entry name" value="NuoC_fam"/>
    <property type="match status" value="1"/>
</dbReference>
<dbReference type="EMBL" id="KX580904">
    <property type="protein sequence ID" value="AOS85713.1"/>
    <property type="molecule type" value="Genomic_DNA"/>
</dbReference>
<dbReference type="Pfam" id="PF00329">
    <property type="entry name" value="Complex1_30kDa"/>
    <property type="match status" value="1"/>
</dbReference>
<reference evidence="5" key="1">
    <citation type="submission" date="2016-07" db="EMBL/GenBank/DDBJ databases">
        <title>genome sequence of Acanthamoeba castellani mitochondria.</title>
        <authorList>
            <person name="Greninger A.L."/>
            <person name="Jerome K."/>
            <person name="Dixon T."/>
        </authorList>
    </citation>
    <scope>NUCLEOTIDE SEQUENCE</scope>
    <source>
        <strain evidence="5">TN</strain>
    </source>
</reference>
<keyword evidence="3" id="KW-1278">Translocase</keyword>
<evidence type="ECO:0000259" key="4">
    <source>
        <dbReference type="Pfam" id="PF00329"/>
    </source>
</evidence>
<dbReference type="GO" id="GO:0016651">
    <property type="term" value="F:oxidoreductase activity, acting on NAD(P)H"/>
    <property type="evidence" value="ECO:0007669"/>
    <property type="project" value="InterPro"/>
</dbReference>
<dbReference type="InterPro" id="IPR010218">
    <property type="entry name" value="NADH_DH_suC"/>
</dbReference>
<evidence type="ECO:0000256" key="3">
    <source>
        <dbReference type="RuleBase" id="RU003456"/>
    </source>
</evidence>
<name>A0A1D8D6Q4_ACACA</name>
<dbReference type="InterPro" id="IPR001268">
    <property type="entry name" value="NADH_UbQ_OxRdtase_30kDa_su"/>
</dbReference>
<dbReference type="RefSeq" id="NP_042560.1">
    <property type="nucleotide sequence ID" value="NC_001637.1"/>
</dbReference>
<gene>
    <name evidence="5" type="primary">nad9</name>
</gene>
<dbReference type="PROSITE" id="PS00542">
    <property type="entry name" value="COMPLEX1_30K"/>
    <property type="match status" value="1"/>
</dbReference>
<keyword evidence="2 3" id="KW-0813">Transport</keyword>
<geneLocation type="mitochondrion" evidence="5"/>
<dbReference type="GO" id="GO:0008137">
    <property type="term" value="F:NADH dehydrogenase (ubiquinone) activity"/>
    <property type="evidence" value="ECO:0007669"/>
    <property type="project" value="InterPro"/>
</dbReference>
<dbReference type="GeneID" id="1734055"/>
<dbReference type="InterPro" id="IPR037232">
    <property type="entry name" value="NADH_quin_OxRdtase_su_C/D-like"/>
</dbReference>
<dbReference type="PANTHER" id="PTHR10884:SF14">
    <property type="entry name" value="NADH DEHYDROGENASE [UBIQUINONE] IRON-SULFUR PROTEIN 3, MITOCHONDRIAL"/>
    <property type="match status" value="1"/>
</dbReference>
<dbReference type="PANTHER" id="PTHR10884">
    <property type="entry name" value="NADH DEHYDROGENASE UBIQUINONE IRON-SULFUR PROTEIN 3"/>
    <property type="match status" value="1"/>
</dbReference>
<sequence>MGLNFFMSRKIYYIKLLTGLYKKFIKALIVKKNESNNAYLLVETANFYNLVFSLQRSSLTQFKVLNDVCIVDYPEKIDRFELSYNLSSIKYNFRIFIKTYTSAYVPSISTLFNSANWIERECWDMFGVFFTNHPDLRRILTDYGFEGFPLRKDFPLTGYIEIRYDDEKANIVYEPLELSQEYRLFNFTSPWEKIK</sequence>
<dbReference type="SMR" id="A0A1D8D6Q4"/>
<comment type="similarity">
    <text evidence="1 3">Belongs to the complex I 30 kDa subunit family.</text>
</comment>
<dbReference type="InterPro" id="IPR020396">
    <property type="entry name" value="NADH_UbQ_OxRdtase_CS"/>
</dbReference>
<feature type="domain" description="NADH:ubiquinone oxidoreductase 30kDa subunit" evidence="4">
    <location>
        <begin position="42"/>
        <end position="159"/>
    </location>
</feature>
<dbReference type="Gene3D" id="3.30.460.80">
    <property type="entry name" value="NADH:ubiquinone oxidoreductase, 30kDa subunit"/>
    <property type="match status" value="1"/>
</dbReference>
<proteinExistence type="inferred from homology"/>